<dbReference type="HOGENOM" id="CLU_2270103_0_0_1"/>
<keyword evidence="2" id="KW-1185">Reference proteome</keyword>
<dbReference type="AlphaFoldDB" id="A0A067SVW7"/>
<organism evidence="1 2">
    <name type="scientific">Galerina marginata (strain CBS 339.88)</name>
    <dbReference type="NCBI Taxonomy" id="685588"/>
    <lineage>
        <taxon>Eukaryota</taxon>
        <taxon>Fungi</taxon>
        <taxon>Dikarya</taxon>
        <taxon>Basidiomycota</taxon>
        <taxon>Agaricomycotina</taxon>
        <taxon>Agaricomycetes</taxon>
        <taxon>Agaricomycetidae</taxon>
        <taxon>Agaricales</taxon>
        <taxon>Agaricineae</taxon>
        <taxon>Strophariaceae</taxon>
        <taxon>Galerina</taxon>
    </lineage>
</organism>
<dbReference type="OrthoDB" id="3027237at2759"/>
<name>A0A067SVW7_GALM3</name>
<dbReference type="Proteomes" id="UP000027222">
    <property type="component" value="Unassembled WGS sequence"/>
</dbReference>
<gene>
    <name evidence="1" type="ORF">GALMADRAFT_28245</name>
</gene>
<feature type="non-terminal residue" evidence="1">
    <location>
        <position position="103"/>
    </location>
</feature>
<sequence length="103" mass="11657">LPSESPQRKSAKIPQFSIPIEVPYKNATRDVTGITSLTPYDRVIHLLAEKMDVGPIRMAAIGYIPSYKPKNPKPVAKLLEDEECWEKLVDDVAAYIESFKNKR</sequence>
<protein>
    <submittedName>
        <fullName evidence="1">Uncharacterized protein</fullName>
    </submittedName>
</protein>
<accession>A0A067SVW7</accession>
<feature type="non-terminal residue" evidence="1">
    <location>
        <position position="1"/>
    </location>
</feature>
<dbReference type="EMBL" id="KL142383">
    <property type="protein sequence ID" value="KDR74217.1"/>
    <property type="molecule type" value="Genomic_DNA"/>
</dbReference>
<proteinExistence type="predicted"/>
<evidence type="ECO:0000313" key="2">
    <source>
        <dbReference type="Proteomes" id="UP000027222"/>
    </source>
</evidence>
<reference evidence="2" key="1">
    <citation type="journal article" date="2014" name="Proc. Natl. Acad. Sci. U.S.A.">
        <title>Extensive sampling of basidiomycete genomes demonstrates inadequacy of the white-rot/brown-rot paradigm for wood decay fungi.</title>
        <authorList>
            <person name="Riley R."/>
            <person name="Salamov A.A."/>
            <person name="Brown D.W."/>
            <person name="Nagy L.G."/>
            <person name="Floudas D."/>
            <person name="Held B.W."/>
            <person name="Levasseur A."/>
            <person name="Lombard V."/>
            <person name="Morin E."/>
            <person name="Otillar R."/>
            <person name="Lindquist E.A."/>
            <person name="Sun H."/>
            <person name="LaButti K.M."/>
            <person name="Schmutz J."/>
            <person name="Jabbour D."/>
            <person name="Luo H."/>
            <person name="Baker S.E."/>
            <person name="Pisabarro A.G."/>
            <person name="Walton J.D."/>
            <person name="Blanchette R.A."/>
            <person name="Henrissat B."/>
            <person name="Martin F."/>
            <person name="Cullen D."/>
            <person name="Hibbett D.S."/>
            <person name="Grigoriev I.V."/>
        </authorList>
    </citation>
    <scope>NUCLEOTIDE SEQUENCE [LARGE SCALE GENOMIC DNA]</scope>
    <source>
        <strain evidence="2">CBS 339.88</strain>
    </source>
</reference>
<evidence type="ECO:0000313" key="1">
    <source>
        <dbReference type="EMBL" id="KDR74217.1"/>
    </source>
</evidence>